<name>A0A9W7YI28_9FUNG</name>
<evidence type="ECO:0000313" key="8">
    <source>
        <dbReference type="Proteomes" id="UP001143981"/>
    </source>
</evidence>
<feature type="domain" description="HMG box" evidence="6">
    <location>
        <begin position="52"/>
        <end position="120"/>
    </location>
</feature>
<dbReference type="Pfam" id="PF00505">
    <property type="entry name" value="HMG_box"/>
    <property type="match status" value="1"/>
</dbReference>
<dbReference type="InterPro" id="IPR009071">
    <property type="entry name" value="HMG_box_dom"/>
</dbReference>
<protein>
    <submittedName>
        <fullName evidence="7">Non-histone chromosomal protein 6</fullName>
    </submittedName>
</protein>
<accession>A0A9W7YI28</accession>
<dbReference type="PANTHER" id="PTHR48112:SF22">
    <property type="entry name" value="MITOCHONDRIAL TRANSCRIPTION FACTOR A, ISOFORM B"/>
    <property type="match status" value="1"/>
</dbReference>
<feature type="compositionally biased region" description="Low complexity" evidence="5">
    <location>
        <begin position="1"/>
        <end position="25"/>
    </location>
</feature>
<evidence type="ECO:0000256" key="1">
    <source>
        <dbReference type="ARBA" id="ARBA00023125"/>
    </source>
</evidence>
<evidence type="ECO:0000256" key="5">
    <source>
        <dbReference type="SAM" id="MobiDB-lite"/>
    </source>
</evidence>
<evidence type="ECO:0000256" key="4">
    <source>
        <dbReference type="PROSITE-ProRule" id="PRU00267"/>
    </source>
</evidence>
<dbReference type="PANTHER" id="PTHR48112">
    <property type="entry name" value="HIGH MOBILITY GROUP PROTEIN DSP1"/>
    <property type="match status" value="1"/>
</dbReference>
<dbReference type="PRINTS" id="PR00886">
    <property type="entry name" value="HIGHMOBLTY12"/>
</dbReference>
<keyword evidence="2 4" id="KW-0539">Nucleus</keyword>
<dbReference type="InterPro" id="IPR050342">
    <property type="entry name" value="HMGB"/>
</dbReference>
<dbReference type="SUPFAM" id="SSF47095">
    <property type="entry name" value="HMG-box"/>
    <property type="match status" value="1"/>
</dbReference>
<dbReference type="GO" id="GO:0003677">
    <property type="term" value="F:DNA binding"/>
    <property type="evidence" value="ECO:0007669"/>
    <property type="project" value="UniProtKB-UniRule"/>
</dbReference>
<dbReference type="AlphaFoldDB" id="A0A9W7YI28"/>
<dbReference type="CDD" id="cd01390">
    <property type="entry name" value="HMG-box_NHP6-like"/>
    <property type="match status" value="1"/>
</dbReference>
<evidence type="ECO:0000259" key="6">
    <source>
        <dbReference type="PROSITE" id="PS50118"/>
    </source>
</evidence>
<dbReference type="EMBL" id="JANBOI010000010">
    <property type="protein sequence ID" value="KAJ1735832.1"/>
    <property type="molecule type" value="Genomic_DNA"/>
</dbReference>
<dbReference type="FunFam" id="1.10.30.10:FF:000016">
    <property type="entry name" value="FACT complex subunit SSRP1"/>
    <property type="match status" value="1"/>
</dbReference>
<comment type="caution">
    <text evidence="7">The sequence shown here is derived from an EMBL/GenBank/DDBJ whole genome shotgun (WGS) entry which is preliminary data.</text>
</comment>
<proteinExistence type="inferred from homology"/>
<evidence type="ECO:0000256" key="2">
    <source>
        <dbReference type="ARBA" id="ARBA00023242"/>
    </source>
</evidence>
<evidence type="ECO:0000313" key="7">
    <source>
        <dbReference type="EMBL" id="KAJ1735832.1"/>
    </source>
</evidence>
<keyword evidence="1 4" id="KW-0238">DNA-binding</keyword>
<organism evidence="7 8">
    <name type="scientific">Coemansia biformis</name>
    <dbReference type="NCBI Taxonomy" id="1286918"/>
    <lineage>
        <taxon>Eukaryota</taxon>
        <taxon>Fungi</taxon>
        <taxon>Fungi incertae sedis</taxon>
        <taxon>Zoopagomycota</taxon>
        <taxon>Kickxellomycotina</taxon>
        <taxon>Kickxellomycetes</taxon>
        <taxon>Kickxellales</taxon>
        <taxon>Kickxellaceae</taxon>
        <taxon>Coemansia</taxon>
    </lineage>
</organism>
<evidence type="ECO:0000256" key="3">
    <source>
        <dbReference type="ARBA" id="ARBA00043963"/>
    </source>
</evidence>
<comment type="similarity">
    <text evidence="3">Belongs to the NHP6 family.</text>
</comment>
<keyword evidence="8" id="KW-1185">Reference proteome</keyword>
<dbReference type="Gene3D" id="1.10.30.10">
    <property type="entry name" value="High mobility group box domain"/>
    <property type="match status" value="1"/>
</dbReference>
<reference evidence="7" key="1">
    <citation type="submission" date="2022-07" db="EMBL/GenBank/DDBJ databases">
        <title>Phylogenomic reconstructions and comparative analyses of Kickxellomycotina fungi.</title>
        <authorList>
            <person name="Reynolds N.K."/>
            <person name="Stajich J.E."/>
            <person name="Barry K."/>
            <person name="Grigoriev I.V."/>
            <person name="Crous P."/>
            <person name="Smith M.E."/>
        </authorList>
    </citation>
    <scope>NUCLEOTIDE SEQUENCE</scope>
    <source>
        <strain evidence="7">BCRC 34381</strain>
    </source>
</reference>
<dbReference type="Proteomes" id="UP001143981">
    <property type="component" value="Unassembled WGS sequence"/>
</dbReference>
<dbReference type="OrthoDB" id="1919336at2759"/>
<gene>
    <name evidence="7" type="primary">NHP6</name>
    <name evidence="7" type="ORF">LPJ61_000338</name>
</gene>
<feature type="DNA-binding region" description="HMG box" evidence="4">
    <location>
        <begin position="52"/>
        <end position="120"/>
    </location>
</feature>
<dbReference type="SMART" id="SM00398">
    <property type="entry name" value="HMG"/>
    <property type="match status" value="1"/>
</dbReference>
<dbReference type="PROSITE" id="PS50118">
    <property type="entry name" value="HMG_BOX_2"/>
    <property type="match status" value="1"/>
</dbReference>
<sequence length="121" mass="13023">MPRSATATSTRKKAAAAAPAAAPAKVSRKKAAATVSEGKVTKRRAKKDASAPKRPLAAYMFFSQAKRPTVQKENPNATFGEIGRLLGDMWKSMDDKAKKPYQELAAKDKVRYEAEKAAAAN</sequence>
<dbReference type="InterPro" id="IPR036910">
    <property type="entry name" value="HMG_box_dom_sf"/>
</dbReference>
<feature type="region of interest" description="Disordered" evidence="5">
    <location>
        <begin position="1"/>
        <end position="53"/>
    </location>
</feature>
<dbReference type="GO" id="GO:0005634">
    <property type="term" value="C:nucleus"/>
    <property type="evidence" value="ECO:0007669"/>
    <property type="project" value="UniProtKB-UniRule"/>
</dbReference>